<accession>A0A154IIH2</accession>
<organism evidence="2">
    <name type="scientific">Rhizobium leguminosarum</name>
    <dbReference type="NCBI Taxonomy" id="384"/>
    <lineage>
        <taxon>Bacteria</taxon>
        <taxon>Pseudomonadati</taxon>
        <taxon>Pseudomonadota</taxon>
        <taxon>Alphaproteobacteria</taxon>
        <taxon>Hyphomicrobiales</taxon>
        <taxon>Rhizobiaceae</taxon>
        <taxon>Rhizobium/Agrobacterium group</taxon>
        <taxon>Rhizobium</taxon>
    </lineage>
</organism>
<sequence>MTKSVRNMLLGSAFAFAALATNPVPASAAEPSDATVISGFASQSDPPVFETPEQAVDAFKAALAADDFDKFTALLGIDAAKAKAGEGVMDTYAQIRDGTKKKIVVKDDDDRKIIEIGDKLWPLPFPIVKGDDGKWGFDTYAGFEEIINRRVGENELQTIDTMQAYVDAQKEYSSADHDDDGVLEYAQKLISSDGKTDGLYWSPDLGEGDSPAGNALEDNAALDKAKAGEGYYGYRYRIIDGQGPNIAGGEFDYVINGNMIAGFALIAWPIRYGETGVHTFAVNANGTVYQADLGRETEKIAAGVRTFNPGDNWDVTAD</sequence>
<comment type="caution">
    <text evidence="2">The sequence shown here is derived from an EMBL/GenBank/DDBJ whole genome shotgun (WGS) entry which is preliminary data.</text>
</comment>
<evidence type="ECO:0008006" key="3">
    <source>
        <dbReference type="Google" id="ProtNLM"/>
    </source>
</evidence>
<feature type="signal peptide" evidence="1">
    <location>
        <begin position="1"/>
        <end position="28"/>
    </location>
</feature>
<feature type="chain" id="PRO_5007596201" description="DUF2950 domain-containing protein" evidence="1">
    <location>
        <begin position="29"/>
        <end position="318"/>
    </location>
</feature>
<evidence type="ECO:0000313" key="2">
    <source>
        <dbReference type="EMBL" id="KZB00421.1"/>
    </source>
</evidence>
<reference evidence="2" key="1">
    <citation type="submission" date="2016-03" db="EMBL/GenBank/DDBJ databases">
        <title>Microsymbionts genomes from the relict species Vavilovia formosa.</title>
        <authorList>
            <person name="Chirak E."/>
            <person name="Kimeklis A."/>
            <person name="Kopat V."/>
            <person name="Andronov E."/>
        </authorList>
    </citation>
    <scope>NUCLEOTIDE SEQUENCE [LARGE SCALE GENOMIC DNA]</scope>
    <source>
        <strain evidence="2">Vaf12</strain>
    </source>
</reference>
<dbReference type="Pfam" id="PF11453">
    <property type="entry name" value="DUF2950"/>
    <property type="match status" value="1"/>
</dbReference>
<dbReference type="InterPro" id="IPR021556">
    <property type="entry name" value="DUF2950"/>
</dbReference>
<dbReference type="AlphaFoldDB" id="A0A154IIH2"/>
<name>A0A154IIH2_RHILE</name>
<proteinExistence type="predicted"/>
<protein>
    <recommendedName>
        <fullName evidence="3">DUF2950 domain-containing protein</fullName>
    </recommendedName>
</protein>
<dbReference type="EMBL" id="LVYU01000093">
    <property type="protein sequence ID" value="KZB00421.1"/>
    <property type="molecule type" value="Genomic_DNA"/>
</dbReference>
<evidence type="ECO:0000256" key="1">
    <source>
        <dbReference type="SAM" id="SignalP"/>
    </source>
</evidence>
<gene>
    <name evidence="2" type="ORF">A4A59_18695</name>
</gene>
<keyword evidence="1" id="KW-0732">Signal</keyword>
<dbReference type="RefSeq" id="WP_062942261.1">
    <property type="nucleotide sequence ID" value="NZ_CP171844.1"/>
</dbReference>